<keyword evidence="2" id="KW-1133">Transmembrane helix</keyword>
<evidence type="ECO:0000313" key="4">
    <source>
        <dbReference type="Proteomes" id="UP001596263"/>
    </source>
</evidence>
<keyword evidence="2" id="KW-0812">Transmembrane</keyword>
<keyword evidence="4" id="KW-1185">Reference proteome</keyword>
<feature type="transmembrane region" description="Helical" evidence="2">
    <location>
        <begin position="274"/>
        <end position="293"/>
    </location>
</feature>
<dbReference type="NCBIfam" id="TIGR01167">
    <property type="entry name" value="LPXTG_anchor"/>
    <property type="match status" value="1"/>
</dbReference>
<name>A0ABW0CUC2_STRCD</name>
<gene>
    <name evidence="3" type="ORF">ACFPQ9_34430</name>
</gene>
<organism evidence="3 4">
    <name type="scientific">Streptomyces coerulescens</name>
    <dbReference type="NCBI Taxonomy" id="29304"/>
    <lineage>
        <taxon>Bacteria</taxon>
        <taxon>Bacillati</taxon>
        <taxon>Actinomycetota</taxon>
        <taxon>Actinomycetes</taxon>
        <taxon>Kitasatosporales</taxon>
        <taxon>Streptomycetaceae</taxon>
        <taxon>Streptomyces</taxon>
    </lineage>
</organism>
<proteinExistence type="predicted"/>
<reference evidence="4" key="1">
    <citation type="journal article" date="2019" name="Int. J. Syst. Evol. Microbiol.">
        <title>The Global Catalogue of Microorganisms (GCM) 10K type strain sequencing project: providing services to taxonomists for standard genome sequencing and annotation.</title>
        <authorList>
            <consortium name="The Broad Institute Genomics Platform"/>
            <consortium name="The Broad Institute Genome Sequencing Center for Infectious Disease"/>
            <person name="Wu L."/>
            <person name="Ma J."/>
        </authorList>
    </citation>
    <scope>NUCLEOTIDE SEQUENCE [LARGE SCALE GENOMIC DNA]</scope>
    <source>
        <strain evidence="4">KCTC 42586</strain>
    </source>
</reference>
<evidence type="ECO:0000256" key="1">
    <source>
        <dbReference type="SAM" id="MobiDB-lite"/>
    </source>
</evidence>
<evidence type="ECO:0000256" key="2">
    <source>
        <dbReference type="SAM" id="Phobius"/>
    </source>
</evidence>
<sequence length="307" mass="31534">MGRLAHLSIVFPHEKAGCGFAGFGSVNGGISWVPADGGADQTVLVHEFGHNFGYPHHMKTNCSDSDLASCKDSEDISHKTPMGGGTAAAGLTAPELLSSKWLSGREVVKVGKSGTYKLQSLYGPGTGVRALDIPVGDDRLVVELRNASGTLDKNIQGVHAYRVPKSDYRNARLVDVTPKSSEKPNGDALAKGATLTDKAHKVEVEVVESSGGQATVAVSLNGEPAPAQSTAAADHEAQSGDSKPDVANAANNGSKGDDSSSDNLAVTGGDSSTMLPAAAGGAALLVIGGGFLLRSRRRRTATARHGR</sequence>
<dbReference type="EMBL" id="JBHSKM010000028">
    <property type="protein sequence ID" value="MFC5218953.1"/>
    <property type="molecule type" value="Genomic_DNA"/>
</dbReference>
<evidence type="ECO:0000313" key="3">
    <source>
        <dbReference type="EMBL" id="MFC5218953.1"/>
    </source>
</evidence>
<dbReference type="SUPFAM" id="SSF55486">
    <property type="entry name" value="Metalloproteases ('zincins'), catalytic domain"/>
    <property type="match status" value="1"/>
</dbReference>
<keyword evidence="2" id="KW-0472">Membrane</keyword>
<dbReference type="Proteomes" id="UP001596263">
    <property type="component" value="Unassembled WGS sequence"/>
</dbReference>
<feature type="compositionally biased region" description="Basic and acidic residues" evidence="1">
    <location>
        <begin position="233"/>
        <end position="244"/>
    </location>
</feature>
<feature type="region of interest" description="Disordered" evidence="1">
    <location>
        <begin position="175"/>
        <end position="194"/>
    </location>
</feature>
<protein>
    <submittedName>
        <fullName evidence="3">LPXTG cell wall anchor domain-containing protein</fullName>
    </submittedName>
</protein>
<feature type="region of interest" description="Disordered" evidence="1">
    <location>
        <begin position="225"/>
        <end position="268"/>
    </location>
</feature>
<comment type="caution">
    <text evidence="3">The sequence shown here is derived from an EMBL/GenBank/DDBJ whole genome shotgun (WGS) entry which is preliminary data.</text>
</comment>
<accession>A0ABW0CUC2</accession>
<dbReference type="RefSeq" id="WP_380862234.1">
    <property type="nucleotide sequence ID" value="NZ_JBHSKM010000028.1"/>
</dbReference>